<dbReference type="InterPro" id="IPR050655">
    <property type="entry name" value="Plant_B3_domain"/>
</dbReference>
<evidence type="ECO:0000256" key="2">
    <source>
        <dbReference type="ARBA" id="ARBA00023015"/>
    </source>
</evidence>
<dbReference type="EMBL" id="JASCZI010152129">
    <property type="protein sequence ID" value="MED6175470.1"/>
    <property type="molecule type" value="Genomic_DNA"/>
</dbReference>
<gene>
    <name evidence="8" type="ORF">PIB30_078701</name>
</gene>
<dbReference type="Proteomes" id="UP001341840">
    <property type="component" value="Unassembled WGS sequence"/>
</dbReference>
<evidence type="ECO:0000259" key="7">
    <source>
        <dbReference type="SMART" id="SM01019"/>
    </source>
</evidence>
<dbReference type="PANTHER" id="PTHR31920">
    <property type="entry name" value="B3 DOMAIN-CONTAINING"/>
    <property type="match status" value="1"/>
</dbReference>
<keyword evidence="4" id="KW-0804">Transcription</keyword>
<dbReference type="InterPro" id="IPR015300">
    <property type="entry name" value="DNA-bd_pseudobarrel_sf"/>
</dbReference>
<comment type="caution">
    <text evidence="8">The sequence shown here is derived from an EMBL/GenBank/DDBJ whole genome shotgun (WGS) entry which is preliminary data.</text>
</comment>
<keyword evidence="2" id="KW-0805">Transcription regulation</keyword>
<feature type="compositionally biased region" description="Acidic residues" evidence="6">
    <location>
        <begin position="225"/>
        <end position="242"/>
    </location>
</feature>
<comment type="subcellular location">
    <subcellularLocation>
        <location evidence="1">Nucleus</location>
    </subcellularLocation>
</comment>
<reference evidence="8 9" key="1">
    <citation type="journal article" date="2023" name="Plants (Basel)">
        <title>Bridging the Gap: Combining Genomics and Transcriptomics Approaches to Understand Stylosanthes scabra, an Orphan Legume from the Brazilian Caatinga.</title>
        <authorList>
            <person name="Ferreira-Neto J.R.C."/>
            <person name="da Silva M.D."/>
            <person name="Binneck E."/>
            <person name="de Melo N.F."/>
            <person name="da Silva R.H."/>
            <person name="de Melo A.L.T.M."/>
            <person name="Pandolfi V."/>
            <person name="Bustamante F.O."/>
            <person name="Brasileiro-Vidal A.C."/>
            <person name="Benko-Iseppon A.M."/>
        </authorList>
    </citation>
    <scope>NUCLEOTIDE SEQUENCE [LARGE SCALE GENOMIC DNA]</scope>
    <source>
        <tissue evidence="8">Leaves</tissue>
    </source>
</reference>
<keyword evidence="9" id="KW-1185">Reference proteome</keyword>
<evidence type="ECO:0000256" key="5">
    <source>
        <dbReference type="ARBA" id="ARBA00023242"/>
    </source>
</evidence>
<protein>
    <recommendedName>
        <fullName evidence="7">TF-B3 domain-containing protein</fullName>
    </recommendedName>
</protein>
<keyword evidence="3" id="KW-0238">DNA-binding</keyword>
<dbReference type="SMART" id="SM01019">
    <property type="entry name" value="B3"/>
    <property type="match status" value="2"/>
</dbReference>
<keyword evidence="5" id="KW-0539">Nucleus</keyword>
<name>A0ABU6VPD5_9FABA</name>
<dbReference type="PANTHER" id="PTHR31920:SF108">
    <property type="entry name" value="B3 DOMAIN-CONTAINING TRANSCRIPTION FACTOR VRN1-LIKE"/>
    <property type="match status" value="1"/>
</dbReference>
<proteinExistence type="predicted"/>
<dbReference type="Gene3D" id="2.40.330.10">
    <property type="entry name" value="DNA-binding pseudobarrel domain"/>
    <property type="match status" value="2"/>
</dbReference>
<evidence type="ECO:0000256" key="6">
    <source>
        <dbReference type="SAM" id="MobiDB-lite"/>
    </source>
</evidence>
<evidence type="ECO:0000256" key="1">
    <source>
        <dbReference type="ARBA" id="ARBA00004123"/>
    </source>
</evidence>
<dbReference type="Pfam" id="PF02362">
    <property type="entry name" value="B3"/>
    <property type="match status" value="2"/>
</dbReference>
<evidence type="ECO:0000256" key="3">
    <source>
        <dbReference type="ARBA" id="ARBA00023125"/>
    </source>
</evidence>
<dbReference type="InterPro" id="IPR003340">
    <property type="entry name" value="B3_DNA-bd"/>
</dbReference>
<feature type="domain" description="TF-B3" evidence="7">
    <location>
        <begin position="112"/>
        <end position="203"/>
    </location>
</feature>
<sequence length="309" mass="36990">MTFHERGFFKILVHNFQHELKIPERFVRESWKGLSNPIVLKLPNNAEQRVHWIQRNEDQIWLKQGWAQVAEGFGFEYAQFLTFDYKGRSCFEVKIYHKTSSETLPPHNQRCFFQILVHSKFHQKLMVPKCFSNEYWKKMSNPIKLELPDGVEKKVNWSKRGETIWLEQGWEKVVELCGLCYEWLLTFDYKGRSCFEVKVYDNTALRVAYYNIHENNNNNNKDGEETVTDDDDDDEDDEDFVDGDDYCEVESERSSDYDDDDDDEFDEFDQQYFRRNKTHSGIPDSRFECENHMLGEDAWQYHQNLQGSI</sequence>
<dbReference type="SUPFAM" id="SSF101936">
    <property type="entry name" value="DNA-binding pseudobarrel domain"/>
    <property type="match status" value="2"/>
</dbReference>
<organism evidence="8 9">
    <name type="scientific">Stylosanthes scabra</name>
    <dbReference type="NCBI Taxonomy" id="79078"/>
    <lineage>
        <taxon>Eukaryota</taxon>
        <taxon>Viridiplantae</taxon>
        <taxon>Streptophyta</taxon>
        <taxon>Embryophyta</taxon>
        <taxon>Tracheophyta</taxon>
        <taxon>Spermatophyta</taxon>
        <taxon>Magnoliopsida</taxon>
        <taxon>eudicotyledons</taxon>
        <taxon>Gunneridae</taxon>
        <taxon>Pentapetalae</taxon>
        <taxon>rosids</taxon>
        <taxon>fabids</taxon>
        <taxon>Fabales</taxon>
        <taxon>Fabaceae</taxon>
        <taxon>Papilionoideae</taxon>
        <taxon>50 kb inversion clade</taxon>
        <taxon>dalbergioids sensu lato</taxon>
        <taxon>Dalbergieae</taxon>
        <taxon>Pterocarpus clade</taxon>
        <taxon>Stylosanthes</taxon>
    </lineage>
</organism>
<evidence type="ECO:0000313" key="9">
    <source>
        <dbReference type="Proteomes" id="UP001341840"/>
    </source>
</evidence>
<feature type="domain" description="TF-B3" evidence="7">
    <location>
        <begin position="8"/>
        <end position="99"/>
    </location>
</feature>
<evidence type="ECO:0000256" key="4">
    <source>
        <dbReference type="ARBA" id="ARBA00023163"/>
    </source>
</evidence>
<evidence type="ECO:0000313" key="8">
    <source>
        <dbReference type="EMBL" id="MED6175470.1"/>
    </source>
</evidence>
<accession>A0ABU6VPD5</accession>
<feature type="region of interest" description="Disordered" evidence="6">
    <location>
        <begin position="215"/>
        <end position="242"/>
    </location>
</feature>